<proteinExistence type="predicted"/>
<feature type="domain" description="Sulfatase-modifying factor enzyme-like" evidence="2">
    <location>
        <begin position="181"/>
        <end position="463"/>
    </location>
</feature>
<feature type="chain" id="PRO_5045467643" evidence="1">
    <location>
        <begin position="27"/>
        <end position="465"/>
    </location>
</feature>
<evidence type="ECO:0000256" key="1">
    <source>
        <dbReference type="SAM" id="SignalP"/>
    </source>
</evidence>
<evidence type="ECO:0000259" key="2">
    <source>
        <dbReference type="Pfam" id="PF03781"/>
    </source>
</evidence>
<dbReference type="PANTHER" id="PTHR23150">
    <property type="entry name" value="SULFATASE MODIFYING FACTOR 1, 2"/>
    <property type="match status" value="1"/>
</dbReference>
<dbReference type="SUPFAM" id="SSF56436">
    <property type="entry name" value="C-type lectin-like"/>
    <property type="match status" value="1"/>
</dbReference>
<reference evidence="3 4" key="1">
    <citation type="submission" date="2024-03" db="EMBL/GenBank/DDBJ databases">
        <title>Complete genome of BD2.</title>
        <authorList>
            <person name="Cao G."/>
        </authorList>
    </citation>
    <scope>NUCLEOTIDE SEQUENCE [LARGE SCALE GENOMIC DNA]</scope>
    <source>
        <strain evidence="3 4">BD2</strain>
    </source>
</reference>
<dbReference type="InterPro" id="IPR042095">
    <property type="entry name" value="SUMF_sf"/>
</dbReference>
<protein>
    <submittedName>
        <fullName evidence="3">Formylglycine-generating enzyme family protein</fullName>
    </submittedName>
</protein>
<organism evidence="3 4">
    <name type="scientific">Ectopseudomonas mendocina</name>
    <name type="common">Pseudomonas mendocina</name>
    <dbReference type="NCBI Taxonomy" id="300"/>
    <lineage>
        <taxon>Bacteria</taxon>
        <taxon>Pseudomonadati</taxon>
        <taxon>Pseudomonadota</taxon>
        <taxon>Gammaproteobacteria</taxon>
        <taxon>Pseudomonadales</taxon>
        <taxon>Pseudomonadaceae</taxon>
        <taxon>Ectopseudomonas</taxon>
    </lineage>
</organism>
<evidence type="ECO:0000313" key="4">
    <source>
        <dbReference type="Proteomes" id="UP001476583"/>
    </source>
</evidence>
<dbReference type="Gene3D" id="3.90.1580.10">
    <property type="entry name" value="paralog of FGE (formylglycine-generating enzyme)"/>
    <property type="match status" value="1"/>
</dbReference>
<keyword evidence="1" id="KW-0732">Signal</keyword>
<feature type="signal peptide" evidence="1">
    <location>
        <begin position="1"/>
        <end position="26"/>
    </location>
</feature>
<evidence type="ECO:0000313" key="3">
    <source>
        <dbReference type="EMBL" id="WXL27432.1"/>
    </source>
</evidence>
<dbReference type="InterPro" id="IPR051043">
    <property type="entry name" value="Sulfatase_Mod_Factor_Kinase"/>
</dbReference>
<dbReference type="EMBL" id="CP148074">
    <property type="protein sequence ID" value="WXL27432.1"/>
    <property type="molecule type" value="Genomic_DNA"/>
</dbReference>
<keyword evidence="4" id="KW-1185">Reference proteome</keyword>
<dbReference type="InterPro" id="IPR005532">
    <property type="entry name" value="SUMF_dom"/>
</dbReference>
<gene>
    <name evidence="3" type="ORF">WG219_08245</name>
</gene>
<dbReference type="PANTHER" id="PTHR23150:SF19">
    <property type="entry name" value="FORMYLGLYCINE-GENERATING ENZYME"/>
    <property type="match status" value="1"/>
</dbReference>
<dbReference type="Proteomes" id="UP001476583">
    <property type="component" value="Chromosome"/>
</dbReference>
<accession>A0ABZ2RMG2</accession>
<dbReference type="Pfam" id="PF03781">
    <property type="entry name" value="FGE-sulfatase"/>
    <property type="match status" value="1"/>
</dbReference>
<sequence length="465" mass="52025">MIGSKCSPPMLVALFFAWLLTTSASADNSGVTPALHSLADAMVWTSLEQCSSTYDQVLRRTQLAVDAVKSDSSHNSHSKAYIRFLKRDLSDKLESLTEEITYLRERCTAPDYDNSSVSLERVNRLNQMLQEWRATILWASKTIETGDYPDMYKVLRAETLVPVSHPQPGQTIRDCAESFCQALVVIPPGNFIMGGSEAEAVNERVNPVVIPWERPQHLAFVIKPFALSSTEVTLGAFRQFVKETGHSLPDGCTTLSPPSVTGGTTATLTFTPGVTYEHPGFAQTDDHPVVCVRVEDARAYAKWLSKKTGQHYRLPTETEWEYATRAGTQTTFFWGNNRDDACSYANVYDQTSDAQYRYGFSRFECTDSAVSTAPVASYQPNRFGLHDMLANAREWVDDCWHYGYESAPIDGSRWGEENGGLCRFGVLRGGAWSYNTANVRVAYRNAYLSSQARSFMWGFRLARDL</sequence>
<dbReference type="InterPro" id="IPR016187">
    <property type="entry name" value="CTDL_fold"/>
</dbReference>
<name>A0ABZ2RMG2_ECTME</name>